<gene>
    <name evidence="2" type="ORF">C1645_741733</name>
</gene>
<sequence>MLQILELAREAASIDESNEKRLHQFNYTYSFHSSNDVQNNENDDNNKNKTYNILSYTREPISLPPPPSMSSQEQEKSSFQKHLEKHLQKLEKIKLENPHLEKLKRPKMYRNMSADAVPIDELPDILRKNKSNLIEVIMEYSMLNHCHSVERTKFFRHG</sequence>
<dbReference type="Proteomes" id="UP000265703">
    <property type="component" value="Unassembled WGS sequence"/>
</dbReference>
<dbReference type="AlphaFoldDB" id="A0A397SGA7"/>
<dbReference type="EMBL" id="QKYT01000437">
    <property type="protein sequence ID" value="RIA85243.1"/>
    <property type="molecule type" value="Genomic_DNA"/>
</dbReference>
<feature type="compositionally biased region" description="Basic and acidic residues" evidence="1">
    <location>
        <begin position="73"/>
        <end position="82"/>
    </location>
</feature>
<reference evidence="2 3" key="1">
    <citation type="submission" date="2018-06" db="EMBL/GenBank/DDBJ databases">
        <title>Comparative genomics reveals the genomic features of Rhizophagus irregularis, R. cerebriforme, R. diaphanum and Gigaspora rosea, and their symbiotic lifestyle signature.</title>
        <authorList>
            <person name="Morin E."/>
            <person name="San Clemente H."/>
            <person name="Chen E.C.H."/>
            <person name="De La Providencia I."/>
            <person name="Hainaut M."/>
            <person name="Kuo A."/>
            <person name="Kohler A."/>
            <person name="Murat C."/>
            <person name="Tang N."/>
            <person name="Roy S."/>
            <person name="Loubradou J."/>
            <person name="Henrissat B."/>
            <person name="Grigoriev I.V."/>
            <person name="Corradi N."/>
            <person name="Roux C."/>
            <person name="Martin F.M."/>
        </authorList>
    </citation>
    <scope>NUCLEOTIDE SEQUENCE [LARGE SCALE GENOMIC DNA]</scope>
    <source>
        <strain evidence="2 3">DAOM 227022</strain>
    </source>
</reference>
<protein>
    <submittedName>
        <fullName evidence="2">Uncharacterized protein</fullName>
    </submittedName>
</protein>
<organism evidence="2 3">
    <name type="scientific">Glomus cerebriforme</name>
    <dbReference type="NCBI Taxonomy" id="658196"/>
    <lineage>
        <taxon>Eukaryota</taxon>
        <taxon>Fungi</taxon>
        <taxon>Fungi incertae sedis</taxon>
        <taxon>Mucoromycota</taxon>
        <taxon>Glomeromycotina</taxon>
        <taxon>Glomeromycetes</taxon>
        <taxon>Glomerales</taxon>
        <taxon>Glomeraceae</taxon>
        <taxon>Glomus</taxon>
    </lineage>
</organism>
<comment type="caution">
    <text evidence="2">The sequence shown here is derived from an EMBL/GenBank/DDBJ whole genome shotgun (WGS) entry which is preliminary data.</text>
</comment>
<name>A0A397SGA7_9GLOM</name>
<dbReference type="OrthoDB" id="10650053at2759"/>
<evidence type="ECO:0000256" key="1">
    <source>
        <dbReference type="SAM" id="MobiDB-lite"/>
    </source>
</evidence>
<feature type="region of interest" description="Disordered" evidence="1">
    <location>
        <begin position="58"/>
        <end position="82"/>
    </location>
</feature>
<accession>A0A397SGA7</accession>
<proteinExistence type="predicted"/>
<evidence type="ECO:0000313" key="2">
    <source>
        <dbReference type="EMBL" id="RIA85243.1"/>
    </source>
</evidence>
<evidence type="ECO:0000313" key="3">
    <source>
        <dbReference type="Proteomes" id="UP000265703"/>
    </source>
</evidence>
<keyword evidence="3" id="KW-1185">Reference proteome</keyword>